<evidence type="ECO:0000256" key="1">
    <source>
        <dbReference type="SAM" id="MobiDB-lite"/>
    </source>
</evidence>
<keyword evidence="3" id="KW-1185">Reference proteome</keyword>
<dbReference type="EMBL" id="ML975153">
    <property type="protein sequence ID" value="KAF1814678.1"/>
    <property type="molecule type" value="Genomic_DNA"/>
</dbReference>
<evidence type="ECO:0000313" key="2">
    <source>
        <dbReference type="EMBL" id="KAF1814678.1"/>
    </source>
</evidence>
<dbReference type="AlphaFoldDB" id="A0A6G1G9B8"/>
<reference evidence="4" key="2">
    <citation type="submission" date="2020-04" db="EMBL/GenBank/DDBJ databases">
        <authorList>
            <consortium name="NCBI Genome Project"/>
        </authorList>
    </citation>
    <scope>NUCLEOTIDE SEQUENCE</scope>
    <source>
        <strain evidence="4">CBS 781.70</strain>
    </source>
</reference>
<dbReference type="RefSeq" id="XP_033536309.1">
    <property type="nucleotide sequence ID" value="XM_033674946.1"/>
</dbReference>
<evidence type="ECO:0000313" key="3">
    <source>
        <dbReference type="Proteomes" id="UP000504638"/>
    </source>
</evidence>
<proteinExistence type="predicted"/>
<feature type="compositionally biased region" description="Low complexity" evidence="1">
    <location>
        <begin position="112"/>
        <end position="121"/>
    </location>
</feature>
<accession>A0A6G1G9B8</accession>
<feature type="region of interest" description="Disordered" evidence="1">
    <location>
        <begin position="94"/>
        <end position="127"/>
    </location>
</feature>
<reference evidence="4" key="3">
    <citation type="submission" date="2025-04" db="UniProtKB">
        <authorList>
            <consortium name="RefSeq"/>
        </authorList>
    </citation>
    <scope>IDENTIFICATION</scope>
    <source>
        <strain evidence="4">CBS 781.70</strain>
    </source>
</reference>
<dbReference type="GeneID" id="54415516"/>
<sequence length="143" mass="16121">MIQSLFLTFAIPNHHCQAKSSAHIRIPHLYTVHQLTQYKCLGLHRLLNPRQHTCRQLYTMDQILPHSDAMSSEQQVYIPNLRGGQALVFNLSDLLDDDEPTPMPPPSRRDTSSSLESSTTDKSFEEDDGIRIIVNSLVEPAAA</sequence>
<reference evidence="2 4" key="1">
    <citation type="submission" date="2020-01" db="EMBL/GenBank/DDBJ databases">
        <authorList>
            <consortium name="DOE Joint Genome Institute"/>
            <person name="Haridas S."/>
            <person name="Albert R."/>
            <person name="Binder M."/>
            <person name="Bloem J."/>
            <person name="Labutti K."/>
            <person name="Salamov A."/>
            <person name="Andreopoulos B."/>
            <person name="Baker S.E."/>
            <person name="Barry K."/>
            <person name="Bills G."/>
            <person name="Bluhm B.H."/>
            <person name="Cannon C."/>
            <person name="Castanera R."/>
            <person name="Culley D.E."/>
            <person name="Daum C."/>
            <person name="Ezra D."/>
            <person name="Gonzalez J.B."/>
            <person name="Henrissat B."/>
            <person name="Kuo A."/>
            <person name="Liang C."/>
            <person name="Lipzen A."/>
            <person name="Lutzoni F."/>
            <person name="Magnuson J."/>
            <person name="Mondo S."/>
            <person name="Nolan M."/>
            <person name="Ohm R."/>
            <person name="Pangilinan J."/>
            <person name="Park H.-J."/>
            <person name="Ramirez L."/>
            <person name="Alfaro M."/>
            <person name="Sun H."/>
            <person name="Tritt A."/>
            <person name="Yoshinaga Y."/>
            <person name="Zwiers L.-H."/>
            <person name="Turgeon B.G."/>
            <person name="Goodwin S.B."/>
            <person name="Spatafora J.W."/>
            <person name="Crous P.W."/>
            <person name="Grigoriev I.V."/>
        </authorList>
    </citation>
    <scope>NUCLEOTIDE SEQUENCE</scope>
    <source>
        <strain evidence="2 4">CBS 781.70</strain>
    </source>
</reference>
<protein>
    <submittedName>
        <fullName evidence="2 4">Uncharacterized protein</fullName>
    </submittedName>
</protein>
<evidence type="ECO:0000313" key="4">
    <source>
        <dbReference type="RefSeq" id="XP_033536309.1"/>
    </source>
</evidence>
<name>A0A6G1G9B8_9PEZI</name>
<dbReference type="Proteomes" id="UP000504638">
    <property type="component" value="Unplaced"/>
</dbReference>
<gene>
    <name evidence="2 4" type="ORF">P152DRAFT_283324</name>
</gene>
<organism evidence="2">
    <name type="scientific">Eremomyces bilateralis CBS 781.70</name>
    <dbReference type="NCBI Taxonomy" id="1392243"/>
    <lineage>
        <taxon>Eukaryota</taxon>
        <taxon>Fungi</taxon>
        <taxon>Dikarya</taxon>
        <taxon>Ascomycota</taxon>
        <taxon>Pezizomycotina</taxon>
        <taxon>Dothideomycetes</taxon>
        <taxon>Dothideomycetes incertae sedis</taxon>
        <taxon>Eremomycetales</taxon>
        <taxon>Eremomycetaceae</taxon>
        <taxon>Eremomyces</taxon>
    </lineage>
</organism>